<keyword evidence="5 8" id="KW-0812">Transmembrane</keyword>
<dbReference type="PANTHER" id="PTHR22911">
    <property type="entry name" value="ACYL-MALONYL CONDENSING ENZYME-RELATED"/>
    <property type="match status" value="1"/>
</dbReference>
<evidence type="ECO:0000256" key="5">
    <source>
        <dbReference type="ARBA" id="ARBA00022692"/>
    </source>
</evidence>
<keyword evidence="3" id="KW-0813">Transport</keyword>
<keyword evidence="4" id="KW-1003">Cell membrane</keyword>
<dbReference type="SUPFAM" id="SSF103481">
    <property type="entry name" value="Multidrug resistance efflux transporter EmrE"/>
    <property type="match status" value="2"/>
</dbReference>
<dbReference type="AlphaFoldDB" id="A0A892ZJE2"/>
<dbReference type="RefSeq" id="WP_230339832.1">
    <property type="nucleotide sequence ID" value="NZ_CP069798.1"/>
</dbReference>
<accession>A0A892ZJE2</accession>
<evidence type="ECO:0000256" key="7">
    <source>
        <dbReference type="ARBA" id="ARBA00023136"/>
    </source>
</evidence>
<feature type="transmembrane region" description="Helical" evidence="8">
    <location>
        <begin position="21"/>
        <end position="39"/>
    </location>
</feature>
<name>A0A892ZJE2_9NEIS</name>
<dbReference type="InterPro" id="IPR037185">
    <property type="entry name" value="EmrE-like"/>
</dbReference>
<feature type="transmembrane region" description="Helical" evidence="8">
    <location>
        <begin position="85"/>
        <end position="105"/>
    </location>
</feature>
<dbReference type="Proteomes" id="UP000653156">
    <property type="component" value="Chromosome"/>
</dbReference>
<evidence type="ECO:0000259" key="9">
    <source>
        <dbReference type="Pfam" id="PF00892"/>
    </source>
</evidence>
<dbReference type="PANTHER" id="PTHR22911:SF137">
    <property type="entry name" value="SOLUTE CARRIER FAMILY 35 MEMBER G2-RELATED"/>
    <property type="match status" value="1"/>
</dbReference>
<comment type="subcellular location">
    <subcellularLocation>
        <location evidence="1">Cell membrane</location>
        <topology evidence="1">Multi-pass membrane protein</topology>
    </subcellularLocation>
</comment>
<feature type="transmembrane region" description="Helical" evidence="8">
    <location>
        <begin position="280"/>
        <end position="302"/>
    </location>
</feature>
<feature type="transmembrane region" description="Helical" evidence="8">
    <location>
        <begin position="192"/>
        <end position="209"/>
    </location>
</feature>
<dbReference type="NCBIfam" id="TIGR00688">
    <property type="entry name" value="rarD"/>
    <property type="match status" value="1"/>
</dbReference>
<organism evidence="10 11">
    <name type="scientific">Paralysiella testudinis</name>
    <dbReference type="NCBI Taxonomy" id="2809020"/>
    <lineage>
        <taxon>Bacteria</taxon>
        <taxon>Pseudomonadati</taxon>
        <taxon>Pseudomonadota</taxon>
        <taxon>Betaproteobacteria</taxon>
        <taxon>Neisseriales</taxon>
        <taxon>Neisseriaceae</taxon>
        <taxon>Paralysiella</taxon>
    </lineage>
</organism>
<keyword evidence="11" id="KW-1185">Reference proteome</keyword>
<feature type="transmembrane region" description="Helical" evidence="8">
    <location>
        <begin position="221"/>
        <end position="245"/>
    </location>
</feature>
<keyword evidence="6 8" id="KW-1133">Transmembrane helix</keyword>
<evidence type="ECO:0000256" key="8">
    <source>
        <dbReference type="SAM" id="Phobius"/>
    </source>
</evidence>
<evidence type="ECO:0000256" key="3">
    <source>
        <dbReference type="ARBA" id="ARBA00022448"/>
    </source>
</evidence>
<feature type="domain" description="EamA" evidence="9">
    <location>
        <begin position="19"/>
        <end position="156"/>
    </location>
</feature>
<dbReference type="GO" id="GO:0005886">
    <property type="term" value="C:plasma membrane"/>
    <property type="evidence" value="ECO:0007669"/>
    <property type="project" value="UniProtKB-SubCell"/>
</dbReference>
<evidence type="ECO:0000256" key="6">
    <source>
        <dbReference type="ARBA" id="ARBA00022989"/>
    </source>
</evidence>
<feature type="domain" description="EamA" evidence="9">
    <location>
        <begin position="166"/>
        <end position="296"/>
    </location>
</feature>
<feature type="transmembrane region" description="Helical" evidence="8">
    <location>
        <begin position="252"/>
        <end position="274"/>
    </location>
</feature>
<dbReference type="Pfam" id="PF00892">
    <property type="entry name" value="EamA"/>
    <property type="match status" value="2"/>
</dbReference>
<feature type="transmembrane region" description="Helical" evidence="8">
    <location>
        <begin position="51"/>
        <end position="69"/>
    </location>
</feature>
<evidence type="ECO:0000256" key="4">
    <source>
        <dbReference type="ARBA" id="ARBA00022475"/>
    </source>
</evidence>
<protein>
    <submittedName>
        <fullName evidence="10">EamA family transporter RarD</fullName>
    </submittedName>
</protein>
<evidence type="ECO:0000256" key="1">
    <source>
        <dbReference type="ARBA" id="ARBA00004651"/>
    </source>
</evidence>
<keyword evidence="7 8" id="KW-0472">Membrane</keyword>
<gene>
    <name evidence="10" type="primary">rarD</name>
    <name evidence="10" type="ORF">JQU52_03900</name>
</gene>
<comment type="similarity">
    <text evidence="2">Belongs to the EamA transporter family.</text>
</comment>
<feature type="transmembrane region" description="Helical" evidence="8">
    <location>
        <begin position="141"/>
        <end position="158"/>
    </location>
</feature>
<reference evidence="10" key="1">
    <citation type="submission" date="2021-02" db="EMBL/GenBank/DDBJ databases">
        <title>Neisseriaceae sp. 26B isolated from the cloaca of a Common Toad-headed Turtle (Mesoclemmys nasuta).</title>
        <authorList>
            <person name="Spergser J."/>
            <person name="Busse H.-J."/>
        </authorList>
    </citation>
    <scope>NUCLEOTIDE SEQUENCE</scope>
    <source>
        <strain evidence="10">26B</strain>
    </source>
</reference>
<proteinExistence type="inferred from homology"/>
<sequence>MAGAPRWHSPTQNWNESQKGLLYALLCYVFWGLFPLYWLPLLGQGVGADQLLAQRIVWSSLLAVGLVCWQRQWPVLAAALRNPRVWRVFVLSSLVLAVNWLTYLWAVTNHHVLDASLGYFMSPLVTIALGRVFLKDRLPWLQWLAVGLATVGVLWLAILGGRMPWVALGLSISWGIYGLLRKNAPLGALPGLTLETLMLLPLALAYLAWAKIHGQLLFGALPWLPMLLIVGSGVVTTLPLLLFAAAARRISLASLGMIQYVSPTLQFIIGLWVFHETFDAVRFIGYVWVWGGVLLFAAASYARHRRSNTASAVVKE</sequence>
<evidence type="ECO:0000313" key="11">
    <source>
        <dbReference type="Proteomes" id="UP000653156"/>
    </source>
</evidence>
<dbReference type="InterPro" id="IPR000620">
    <property type="entry name" value="EamA_dom"/>
</dbReference>
<dbReference type="InterPro" id="IPR004626">
    <property type="entry name" value="RarD"/>
</dbReference>
<evidence type="ECO:0000313" key="10">
    <source>
        <dbReference type="EMBL" id="QRQ82548.1"/>
    </source>
</evidence>
<dbReference type="EMBL" id="CP069798">
    <property type="protein sequence ID" value="QRQ82548.1"/>
    <property type="molecule type" value="Genomic_DNA"/>
</dbReference>
<dbReference type="KEGG" id="ptes:JQU52_03900"/>
<feature type="transmembrane region" description="Helical" evidence="8">
    <location>
        <begin position="164"/>
        <end position="180"/>
    </location>
</feature>
<feature type="transmembrane region" description="Helical" evidence="8">
    <location>
        <begin position="117"/>
        <end position="134"/>
    </location>
</feature>
<evidence type="ECO:0000256" key="2">
    <source>
        <dbReference type="ARBA" id="ARBA00007362"/>
    </source>
</evidence>